<dbReference type="AlphaFoldDB" id="A4U2Y1"/>
<proteinExistence type="predicted"/>
<organism evidence="1">
    <name type="scientific">Magnetospirillum gryphiswaldense</name>
    <dbReference type="NCBI Taxonomy" id="55518"/>
    <lineage>
        <taxon>Bacteria</taxon>
        <taxon>Pseudomonadati</taxon>
        <taxon>Pseudomonadota</taxon>
        <taxon>Alphaproteobacteria</taxon>
        <taxon>Rhodospirillales</taxon>
        <taxon>Rhodospirillaceae</taxon>
        <taxon>Magnetospirillum</taxon>
    </lineage>
</organism>
<dbReference type="PROSITE" id="PS51257">
    <property type="entry name" value="PROKAR_LIPOPROTEIN"/>
    <property type="match status" value="1"/>
</dbReference>
<dbReference type="GO" id="GO:0019867">
    <property type="term" value="C:outer membrane"/>
    <property type="evidence" value="ECO:0007669"/>
    <property type="project" value="InterPro"/>
</dbReference>
<accession>A4U2Y1</accession>
<name>A4U2Y1_9PROT</name>
<gene>
    <name evidence="1" type="ORF">MGR_3645</name>
</gene>
<reference evidence="1" key="1">
    <citation type="journal article" date="2007" name="J. Bacteriol.">
        <title>Comparative genome analysis of four magnetotactic bacteria reveals a complex set of group-specific genes implicated in magnetosome biomineralization and function.</title>
        <authorList>
            <person name="Richter M."/>
            <person name="Kube M."/>
            <person name="Bazylinski D.A."/>
            <person name="Lombardot T."/>
            <person name="Gloeckner F.O."/>
            <person name="Reinhardt R."/>
            <person name="Schueler D."/>
        </authorList>
    </citation>
    <scope>NUCLEOTIDE SEQUENCE</scope>
    <source>
        <strain evidence="1">MSR-1</strain>
    </source>
</reference>
<sequence length="176" mass="19147">MWWSKSVLMAGMLVLGLAGCGFEPMYAKRGAQTSAVADELAGIRVAGIEDRQGQILRNALVSRLNPLGEPARQTHTLEVILNTSQENMAERSDGKASLGRMLINASFRLVAVDKKASSYSGNSRSIVSYRLLGPTYGSTAVERDAENRALVDLAEDIRTQVTTYFANGKIQRKVDP</sequence>
<dbReference type="InterPro" id="IPR007485">
    <property type="entry name" value="LPS_assembly_LptE"/>
</dbReference>
<evidence type="ECO:0000313" key="1">
    <source>
        <dbReference type="EMBL" id="CAM77238.1"/>
    </source>
</evidence>
<dbReference type="Gene3D" id="3.30.160.150">
    <property type="entry name" value="Lipoprotein like domain"/>
    <property type="match status" value="1"/>
</dbReference>
<protein>
    <recommendedName>
        <fullName evidence="2">LPS-assembly lipoprotein</fullName>
    </recommendedName>
</protein>
<dbReference type="Pfam" id="PF04390">
    <property type="entry name" value="LptE"/>
    <property type="match status" value="1"/>
</dbReference>
<evidence type="ECO:0008006" key="2">
    <source>
        <dbReference type="Google" id="ProtNLM"/>
    </source>
</evidence>
<dbReference type="EMBL" id="CU459003">
    <property type="protein sequence ID" value="CAM77238.1"/>
    <property type="molecule type" value="Genomic_DNA"/>
</dbReference>
<dbReference type="GO" id="GO:0043165">
    <property type="term" value="P:Gram-negative-bacterium-type cell outer membrane assembly"/>
    <property type="evidence" value="ECO:0007669"/>
    <property type="project" value="InterPro"/>
</dbReference>